<gene>
    <name evidence="1" type="ORF">EsVE80_25010</name>
</gene>
<evidence type="ECO:0000313" key="1">
    <source>
        <dbReference type="EMBL" id="BCA86978.1"/>
    </source>
</evidence>
<reference evidence="1 2" key="1">
    <citation type="submission" date="2020-02" db="EMBL/GenBank/DDBJ databases">
        <title>Characterization of vanA genotype vancomycin-resistant Enterococcus saigonensis VE80.</title>
        <authorList>
            <person name="Harada T."/>
            <person name="Motooka D."/>
            <person name="Nakamura S."/>
            <person name="Yamamoto Y."/>
            <person name="Kawahara R."/>
            <person name="Kawatsu K."/>
        </authorList>
    </citation>
    <scope>NUCLEOTIDE SEQUENCE [LARGE SCALE GENOMIC DNA]</scope>
    <source>
        <strain evidence="1 2">VE80</strain>
    </source>
</reference>
<dbReference type="KEGG" id="esg:EsVE80_25010"/>
<name>A0A679IBC4_9ENTE</name>
<dbReference type="Proteomes" id="UP000502998">
    <property type="component" value="Chromosome"/>
</dbReference>
<protein>
    <submittedName>
        <fullName evidence="1">Uncharacterized protein</fullName>
    </submittedName>
</protein>
<dbReference type="EMBL" id="AP022822">
    <property type="protein sequence ID" value="BCA86978.1"/>
    <property type="molecule type" value="Genomic_DNA"/>
</dbReference>
<dbReference type="AlphaFoldDB" id="A0A679IBC4"/>
<evidence type="ECO:0000313" key="2">
    <source>
        <dbReference type="Proteomes" id="UP000502998"/>
    </source>
</evidence>
<accession>A0A679IBC4</accession>
<sequence>MIIMFFGFKFYFQFYSDENKEINLNNVADISYLSGDGVEINTLEGEKIQVNSYLDIVRYSISHPDSKYDSEVRKTVVTKKNIEEIIQKDKKYSKK</sequence>
<keyword evidence="2" id="KW-1185">Reference proteome</keyword>
<proteinExistence type="predicted"/>
<organism evidence="1 2">
    <name type="scientific">Enterococcus saigonensis</name>
    <dbReference type="NCBI Taxonomy" id="1805431"/>
    <lineage>
        <taxon>Bacteria</taxon>
        <taxon>Bacillati</taxon>
        <taxon>Bacillota</taxon>
        <taxon>Bacilli</taxon>
        <taxon>Lactobacillales</taxon>
        <taxon>Enterococcaceae</taxon>
        <taxon>Enterococcus</taxon>
    </lineage>
</organism>